<gene>
    <name evidence="1" type="ORF">FDA94_36475</name>
</gene>
<comment type="caution">
    <text evidence="1">The sequence shown here is derived from an EMBL/GenBank/DDBJ whole genome shotgun (WGS) entry which is preliminary data.</text>
</comment>
<protein>
    <submittedName>
        <fullName evidence="1">Gamma carbonic anhydrase family protein</fullName>
    </submittedName>
</protein>
<organism evidence="1 2">
    <name type="scientific">Herbidospora galbida</name>
    <dbReference type="NCBI Taxonomy" id="2575442"/>
    <lineage>
        <taxon>Bacteria</taxon>
        <taxon>Bacillati</taxon>
        <taxon>Actinomycetota</taxon>
        <taxon>Actinomycetes</taxon>
        <taxon>Streptosporangiales</taxon>
        <taxon>Streptosporangiaceae</taxon>
        <taxon>Herbidospora</taxon>
    </lineage>
</organism>
<dbReference type="Proteomes" id="UP000308705">
    <property type="component" value="Unassembled WGS sequence"/>
</dbReference>
<dbReference type="AlphaFoldDB" id="A0A4U3LT36"/>
<keyword evidence="2" id="KW-1185">Reference proteome</keyword>
<dbReference type="CDD" id="cd04645">
    <property type="entry name" value="LbH_gamma_CA_like"/>
    <property type="match status" value="1"/>
</dbReference>
<dbReference type="InterPro" id="IPR047324">
    <property type="entry name" value="LbH_gamma_CA-like"/>
</dbReference>
<dbReference type="Gene3D" id="2.160.10.10">
    <property type="entry name" value="Hexapeptide repeat proteins"/>
    <property type="match status" value="1"/>
</dbReference>
<dbReference type="OrthoDB" id="9803036at2"/>
<evidence type="ECO:0000313" key="1">
    <source>
        <dbReference type="EMBL" id="TKK78960.1"/>
    </source>
</evidence>
<evidence type="ECO:0000313" key="2">
    <source>
        <dbReference type="Proteomes" id="UP000308705"/>
    </source>
</evidence>
<dbReference type="PANTHER" id="PTHR13061">
    <property type="entry name" value="DYNACTIN SUBUNIT P25"/>
    <property type="match status" value="1"/>
</dbReference>
<name>A0A4U3LT36_9ACTN</name>
<reference evidence="1 2" key="1">
    <citation type="submission" date="2019-04" db="EMBL/GenBank/DDBJ databases">
        <title>Herbidospora sp. NEAU-GS14.nov., a novel actinomycete isolated from soil.</title>
        <authorList>
            <person name="Han L."/>
        </authorList>
    </citation>
    <scope>NUCLEOTIDE SEQUENCE [LARGE SCALE GENOMIC DNA]</scope>
    <source>
        <strain evidence="1 2">NEAU-GS14</strain>
    </source>
</reference>
<dbReference type="SUPFAM" id="SSF51161">
    <property type="entry name" value="Trimeric LpxA-like enzymes"/>
    <property type="match status" value="1"/>
</dbReference>
<dbReference type="PANTHER" id="PTHR13061:SF29">
    <property type="entry name" value="GAMMA CARBONIC ANHYDRASE-LIKE 1, MITOCHONDRIAL-RELATED"/>
    <property type="match status" value="1"/>
</dbReference>
<dbReference type="InterPro" id="IPR050484">
    <property type="entry name" value="Transf_Hexapept/Carb_Anhydrase"/>
</dbReference>
<accession>A0A4U3LT36</accession>
<dbReference type="EMBL" id="SZQA01000062">
    <property type="protein sequence ID" value="TKK78960.1"/>
    <property type="molecule type" value="Genomic_DNA"/>
</dbReference>
<dbReference type="InterPro" id="IPR011004">
    <property type="entry name" value="Trimer_LpxA-like_sf"/>
</dbReference>
<sequence>MPSIDPTAWIAPGAVVAGRVRVGTHANVWYGSVLRGDDESIEVGAQCNVQDLCCLHADPGFPAVLEPRVSVGHRAVVHGAYVETGALIGIGAILLNGAYIGAGTLVAAGALVTPGKKFPGGVLLAGAPAKIIRDLDEDDVATFAETPDRYMDKARRHARARRW</sequence>
<proteinExistence type="predicted"/>